<evidence type="ECO:0000313" key="7">
    <source>
        <dbReference type="Proteomes" id="UP000324233"/>
    </source>
</evidence>
<dbReference type="UniPathway" id="UPA00358">
    <property type="reaction ID" value="UER00476"/>
</dbReference>
<reference evidence="6 7" key="1">
    <citation type="submission" date="2019-08" db="EMBL/GenBank/DDBJ databases">
        <title>Deep-cultivation of Planctomycetes and their phenomic and genomic characterization uncovers novel biology.</title>
        <authorList>
            <person name="Wiegand S."/>
            <person name="Jogler M."/>
            <person name="Boedeker C."/>
            <person name="Pinto D."/>
            <person name="Vollmers J."/>
            <person name="Rivas-Marin E."/>
            <person name="Kohn T."/>
            <person name="Peeters S.H."/>
            <person name="Heuer A."/>
            <person name="Rast P."/>
            <person name="Oberbeckmann S."/>
            <person name="Bunk B."/>
            <person name="Jeske O."/>
            <person name="Meyerdierks A."/>
            <person name="Storesund J.E."/>
            <person name="Kallscheuer N."/>
            <person name="Luecker S."/>
            <person name="Lage O.M."/>
            <person name="Pohl T."/>
            <person name="Merkel B.J."/>
            <person name="Hornburger P."/>
            <person name="Mueller R.-W."/>
            <person name="Bruemmer F."/>
            <person name="Labrenz M."/>
            <person name="Spormann A.M."/>
            <person name="Op den Camp H."/>
            <person name="Overmann J."/>
            <person name="Amann R."/>
            <person name="Jetten M.S.M."/>
            <person name="Mascher T."/>
            <person name="Medema M.H."/>
            <person name="Devos D.P."/>
            <person name="Kaster A.-K."/>
            <person name="Ovreas L."/>
            <person name="Rohde M."/>
            <person name="Galperin M.Y."/>
            <person name="Jogler C."/>
        </authorList>
    </citation>
    <scope>NUCLEOTIDE SEQUENCE [LARGE SCALE GENOMIC DNA]</scope>
    <source>
        <strain evidence="6 7">OJF2</strain>
    </source>
</reference>
<comment type="pathway">
    <text evidence="5">Nucleotide-sugar biosynthesis; CMP-3-deoxy-D-manno-octulosonate biosynthesis; CMP-3-deoxy-D-manno-octulosonate from 3-deoxy-D-manno-octulosonate and CTP: step 1/1.</text>
</comment>
<dbReference type="SUPFAM" id="SSF53448">
    <property type="entry name" value="Nucleotide-diphospho-sugar transferases"/>
    <property type="match status" value="1"/>
</dbReference>
<evidence type="ECO:0000256" key="3">
    <source>
        <dbReference type="ARBA" id="ARBA00022695"/>
    </source>
</evidence>
<dbReference type="NCBIfam" id="NF009905">
    <property type="entry name" value="PRK13368.1"/>
    <property type="match status" value="1"/>
</dbReference>
<dbReference type="Proteomes" id="UP000324233">
    <property type="component" value="Chromosome"/>
</dbReference>
<comment type="catalytic activity">
    <reaction evidence="5">
        <text>3-deoxy-alpha-D-manno-oct-2-ulosonate + CTP = CMP-3-deoxy-beta-D-manno-octulosonate + diphosphate</text>
        <dbReference type="Rhea" id="RHEA:23448"/>
        <dbReference type="ChEBI" id="CHEBI:33019"/>
        <dbReference type="ChEBI" id="CHEBI:37563"/>
        <dbReference type="ChEBI" id="CHEBI:85986"/>
        <dbReference type="ChEBI" id="CHEBI:85987"/>
        <dbReference type="EC" id="2.7.7.38"/>
    </reaction>
</comment>
<dbReference type="PANTHER" id="PTHR42866:SF2">
    <property type="entry name" value="3-DEOXY-MANNO-OCTULOSONATE CYTIDYLYLTRANSFERASE, MITOCHONDRIAL"/>
    <property type="match status" value="1"/>
</dbReference>
<dbReference type="GO" id="GO:0009103">
    <property type="term" value="P:lipopolysaccharide biosynthetic process"/>
    <property type="evidence" value="ECO:0007669"/>
    <property type="project" value="UniProtKB-UniRule"/>
</dbReference>
<dbReference type="InterPro" id="IPR004528">
    <property type="entry name" value="KdsB"/>
</dbReference>
<comment type="function">
    <text evidence="5">Activates KDO (a required 8-carbon sugar) for incorporation into bacterial lipopolysaccharide in Gram-negative bacteria.</text>
</comment>
<dbReference type="KEGG" id="agv:OJF2_57080"/>
<dbReference type="Pfam" id="PF02348">
    <property type="entry name" value="CTP_transf_3"/>
    <property type="match status" value="1"/>
</dbReference>
<dbReference type="HAMAP" id="MF_00057">
    <property type="entry name" value="KdsB"/>
    <property type="match status" value="1"/>
</dbReference>
<dbReference type="GO" id="GO:0005829">
    <property type="term" value="C:cytosol"/>
    <property type="evidence" value="ECO:0007669"/>
    <property type="project" value="TreeGrafter"/>
</dbReference>
<dbReference type="GO" id="GO:0033468">
    <property type="term" value="P:CMP-keto-3-deoxy-D-manno-octulosonic acid biosynthetic process"/>
    <property type="evidence" value="ECO:0007669"/>
    <property type="project" value="UniProtKB-UniRule"/>
</dbReference>
<evidence type="ECO:0000256" key="1">
    <source>
        <dbReference type="ARBA" id="ARBA00004370"/>
    </source>
</evidence>
<keyword evidence="2 5" id="KW-0808">Transferase</keyword>
<evidence type="ECO:0000256" key="4">
    <source>
        <dbReference type="ARBA" id="ARBA00022985"/>
    </source>
</evidence>
<dbReference type="RefSeq" id="WP_148596723.1">
    <property type="nucleotide sequence ID" value="NZ_CP042997.1"/>
</dbReference>
<organism evidence="6 7">
    <name type="scientific">Aquisphaera giovannonii</name>
    <dbReference type="NCBI Taxonomy" id="406548"/>
    <lineage>
        <taxon>Bacteria</taxon>
        <taxon>Pseudomonadati</taxon>
        <taxon>Planctomycetota</taxon>
        <taxon>Planctomycetia</taxon>
        <taxon>Isosphaerales</taxon>
        <taxon>Isosphaeraceae</taxon>
        <taxon>Aquisphaera</taxon>
    </lineage>
</organism>
<proteinExistence type="inferred from homology"/>
<dbReference type="NCBIfam" id="TIGR00466">
    <property type="entry name" value="kdsB"/>
    <property type="match status" value="1"/>
</dbReference>
<accession>A0A5B9WAS7</accession>
<dbReference type="Gene3D" id="3.90.550.10">
    <property type="entry name" value="Spore Coat Polysaccharide Biosynthesis Protein SpsA, Chain A"/>
    <property type="match status" value="1"/>
</dbReference>
<dbReference type="PANTHER" id="PTHR42866">
    <property type="entry name" value="3-DEOXY-MANNO-OCTULOSONATE CYTIDYLYLTRANSFERASE"/>
    <property type="match status" value="1"/>
</dbReference>
<dbReference type="EMBL" id="CP042997">
    <property type="protein sequence ID" value="QEH37121.1"/>
    <property type="molecule type" value="Genomic_DNA"/>
</dbReference>
<dbReference type="EC" id="2.7.7.38" evidence="5"/>
<keyword evidence="5" id="KW-0963">Cytoplasm</keyword>
<keyword evidence="4 5" id="KW-0448">Lipopolysaccharide biosynthesis</keyword>
<keyword evidence="7" id="KW-1185">Reference proteome</keyword>
<dbReference type="NCBIfam" id="NF003950">
    <property type="entry name" value="PRK05450.1-3"/>
    <property type="match status" value="1"/>
</dbReference>
<dbReference type="InterPro" id="IPR003329">
    <property type="entry name" value="Cytidylyl_trans"/>
</dbReference>
<evidence type="ECO:0000256" key="2">
    <source>
        <dbReference type="ARBA" id="ARBA00022679"/>
    </source>
</evidence>
<dbReference type="AlphaFoldDB" id="A0A5B9WAS7"/>
<dbReference type="GO" id="GO:0016020">
    <property type="term" value="C:membrane"/>
    <property type="evidence" value="ECO:0007669"/>
    <property type="project" value="UniProtKB-SubCell"/>
</dbReference>
<evidence type="ECO:0000313" key="6">
    <source>
        <dbReference type="EMBL" id="QEH37121.1"/>
    </source>
</evidence>
<dbReference type="CDD" id="cd02517">
    <property type="entry name" value="CMP-KDO-Synthetase"/>
    <property type="match status" value="1"/>
</dbReference>
<dbReference type="InterPro" id="IPR029044">
    <property type="entry name" value="Nucleotide-diphossugar_trans"/>
</dbReference>
<dbReference type="GO" id="GO:0008690">
    <property type="term" value="F:3-deoxy-manno-octulosonate cytidylyltransferase activity"/>
    <property type="evidence" value="ECO:0007669"/>
    <property type="project" value="UniProtKB-UniRule"/>
</dbReference>
<protein>
    <recommendedName>
        <fullName evidence="5">3-deoxy-manno-octulosonate cytidylyltransferase</fullName>
        <ecNumber evidence="5">2.7.7.38</ecNumber>
    </recommendedName>
    <alternativeName>
        <fullName evidence="5">CMP-2-keto-3-deoxyoctulosonic acid synthase</fullName>
        <shortName evidence="5">CKS</shortName>
        <shortName evidence="5">CMP-KDO synthase</shortName>
    </alternativeName>
</protein>
<comment type="similarity">
    <text evidence="5">Belongs to the KdsB family.</text>
</comment>
<comment type="subcellular location">
    <subcellularLocation>
        <location evidence="5">Cytoplasm</location>
    </subcellularLocation>
    <subcellularLocation>
        <location evidence="1">Membrane</location>
    </subcellularLocation>
</comment>
<evidence type="ECO:0000256" key="5">
    <source>
        <dbReference type="HAMAP-Rule" id="MF_00057"/>
    </source>
</evidence>
<keyword evidence="3 5" id="KW-0548">Nucleotidyltransferase</keyword>
<dbReference type="OrthoDB" id="9815559at2"/>
<name>A0A5B9WAS7_9BACT</name>
<dbReference type="NCBIfam" id="NF003952">
    <property type="entry name" value="PRK05450.1-5"/>
    <property type="match status" value="1"/>
</dbReference>
<dbReference type="FunFam" id="3.90.550.10:FF:000011">
    <property type="entry name" value="3-deoxy-manno-octulosonate cytidylyltransferase"/>
    <property type="match status" value="1"/>
</dbReference>
<gene>
    <name evidence="6" type="primary">kpsU</name>
    <name evidence="5" type="synonym">kdsB</name>
    <name evidence="6" type="ORF">OJF2_57080</name>
</gene>
<sequence length="249" mass="27419">MAIVAVIPARYASTRLPGKPLLSETGRPLIRHVVESARAARSLQRIVVATDDERILEAVHAFGGEAMMTRDDHATGTDRVAEVASRIPEARIIVNVQGDEPEIAGETIDRLVALLERDPEAPMATLATPIRDESVYRDPSCVKVVCSHRDRALYFSRSPIPCHRDGLAASGTLPIALLHLGLYAYRREFLLSIGGLPPSSLESSEKLEQLRVLQAGHPIAIGVVDEPGVGIDTPEDYRRFVDRWRTREH</sequence>